<sequence>MKFLALFDSNLVDSATGDTGVLSDAAALSTRDSENANAVLANEVLCTNDDGYITYPANNGRQFMGDWVFVLKFVIDSFDYSNTWTNYYNGIYQERNADGSRSNQRFGVEVTDTKFKFELNGVKYSDAAVPLSTGTWYQAVLRYDAANLRMEYSMGSSELTNTMHTQQYTSDLTSFLDEPAIVLGRRNNADHGGRFHGCVESAAKEKIENAGEHCEH</sequence>
<name>A0AAE0ER22_9CHLO</name>
<dbReference type="Proteomes" id="UP001190700">
    <property type="component" value="Unassembled WGS sequence"/>
</dbReference>
<gene>
    <name evidence="1" type="ORF">CYMTET_52982</name>
</gene>
<accession>A0AAE0ER22</accession>
<reference evidence="1 2" key="1">
    <citation type="journal article" date="2015" name="Genome Biol. Evol.">
        <title>Comparative Genomics of a Bacterivorous Green Alga Reveals Evolutionary Causalities and Consequences of Phago-Mixotrophic Mode of Nutrition.</title>
        <authorList>
            <person name="Burns J.A."/>
            <person name="Paasch A."/>
            <person name="Narechania A."/>
            <person name="Kim E."/>
        </authorList>
    </citation>
    <scope>NUCLEOTIDE SEQUENCE [LARGE SCALE GENOMIC DNA]</scope>
    <source>
        <strain evidence="1 2">PLY_AMNH</strain>
    </source>
</reference>
<dbReference type="EMBL" id="LGRX02034776">
    <property type="protein sequence ID" value="KAK3236902.1"/>
    <property type="molecule type" value="Genomic_DNA"/>
</dbReference>
<proteinExistence type="predicted"/>
<protein>
    <submittedName>
        <fullName evidence="1">Uncharacterized protein</fullName>
    </submittedName>
</protein>
<organism evidence="1 2">
    <name type="scientific">Cymbomonas tetramitiformis</name>
    <dbReference type="NCBI Taxonomy" id="36881"/>
    <lineage>
        <taxon>Eukaryota</taxon>
        <taxon>Viridiplantae</taxon>
        <taxon>Chlorophyta</taxon>
        <taxon>Pyramimonadophyceae</taxon>
        <taxon>Pyramimonadales</taxon>
        <taxon>Pyramimonadaceae</taxon>
        <taxon>Cymbomonas</taxon>
    </lineage>
</organism>
<evidence type="ECO:0000313" key="1">
    <source>
        <dbReference type="EMBL" id="KAK3236902.1"/>
    </source>
</evidence>
<comment type="caution">
    <text evidence="1">The sequence shown here is derived from an EMBL/GenBank/DDBJ whole genome shotgun (WGS) entry which is preliminary data.</text>
</comment>
<keyword evidence="2" id="KW-1185">Reference proteome</keyword>
<evidence type="ECO:0000313" key="2">
    <source>
        <dbReference type="Proteomes" id="UP001190700"/>
    </source>
</evidence>
<dbReference type="AlphaFoldDB" id="A0AAE0ER22"/>
<dbReference type="SUPFAM" id="SSF49899">
    <property type="entry name" value="Concanavalin A-like lectins/glucanases"/>
    <property type="match status" value="1"/>
</dbReference>
<dbReference type="InterPro" id="IPR013320">
    <property type="entry name" value="ConA-like_dom_sf"/>
</dbReference>